<protein>
    <submittedName>
        <fullName evidence="1">Uncharacterized protein</fullName>
    </submittedName>
</protein>
<dbReference type="Proteomes" id="UP000032049">
    <property type="component" value="Unassembled WGS sequence"/>
</dbReference>
<keyword evidence="2" id="KW-1185">Reference proteome</keyword>
<proteinExistence type="predicted"/>
<gene>
    <name evidence="1" type="ORF">TH53_17945</name>
</gene>
<dbReference type="STRING" id="1503925.TH53_17945"/>
<accession>A0A0D0FU31</accession>
<dbReference type="EMBL" id="JXRA01000078">
    <property type="protein sequence ID" value="KIO75944.1"/>
    <property type="molecule type" value="Genomic_DNA"/>
</dbReference>
<reference evidence="1 2" key="1">
    <citation type="submission" date="2015-01" db="EMBL/GenBank/DDBJ databases">
        <title>Draft genome sequence of Pedobacter sp. NL19 isolated from sludge of an effluent treatment pond in an abandoned uranium mine.</title>
        <authorList>
            <person name="Santos T."/>
            <person name="Caetano T."/>
            <person name="Covas C."/>
            <person name="Cruz A."/>
            <person name="Mendo S."/>
        </authorList>
    </citation>
    <scope>NUCLEOTIDE SEQUENCE [LARGE SCALE GENOMIC DNA]</scope>
    <source>
        <strain evidence="1 2">NL19</strain>
    </source>
</reference>
<dbReference type="RefSeq" id="WP_041883944.1">
    <property type="nucleotide sequence ID" value="NZ_CP157278.1"/>
</dbReference>
<name>A0A0D0FU31_9SPHI</name>
<evidence type="ECO:0000313" key="1">
    <source>
        <dbReference type="EMBL" id="KIO75944.1"/>
    </source>
</evidence>
<dbReference type="AlphaFoldDB" id="A0A0D0FU31"/>
<dbReference type="OrthoDB" id="1100373at2"/>
<comment type="caution">
    <text evidence="1">The sequence shown here is derived from an EMBL/GenBank/DDBJ whole genome shotgun (WGS) entry which is preliminary data.</text>
</comment>
<organism evidence="1 2">
    <name type="scientific">Pedobacter lusitanus</name>
    <dbReference type="NCBI Taxonomy" id="1503925"/>
    <lineage>
        <taxon>Bacteria</taxon>
        <taxon>Pseudomonadati</taxon>
        <taxon>Bacteroidota</taxon>
        <taxon>Sphingobacteriia</taxon>
        <taxon>Sphingobacteriales</taxon>
        <taxon>Sphingobacteriaceae</taxon>
        <taxon>Pedobacter</taxon>
    </lineage>
</organism>
<sequence>MKEYRIYEQQTWWDISIHEYGTAEFATDLAVFNNSGPAEDLIAGTLIFLPDYRSERLVLLSMKNVPATGFGKLGEGTVNKPQGIDYWAISYDFIVS</sequence>
<evidence type="ECO:0000313" key="2">
    <source>
        <dbReference type="Proteomes" id="UP000032049"/>
    </source>
</evidence>